<reference evidence="1 2" key="1">
    <citation type="journal article" date="2018" name="Sci. Rep.">
        <title>Genomic signatures of local adaptation to the degree of environmental predictability in rotifers.</title>
        <authorList>
            <person name="Franch-Gras L."/>
            <person name="Hahn C."/>
            <person name="Garcia-Roger E.M."/>
            <person name="Carmona M.J."/>
            <person name="Serra M."/>
            <person name="Gomez A."/>
        </authorList>
    </citation>
    <scope>NUCLEOTIDE SEQUENCE [LARGE SCALE GENOMIC DNA]</scope>
    <source>
        <strain evidence="1">HYR1</strain>
    </source>
</reference>
<dbReference type="EMBL" id="REGN01000442">
    <property type="protein sequence ID" value="RNA41855.1"/>
    <property type="molecule type" value="Genomic_DNA"/>
</dbReference>
<gene>
    <name evidence="1" type="ORF">BpHYR1_053889</name>
</gene>
<evidence type="ECO:0000313" key="2">
    <source>
        <dbReference type="Proteomes" id="UP000276133"/>
    </source>
</evidence>
<dbReference type="AlphaFoldDB" id="A0A3M7T1M6"/>
<protein>
    <submittedName>
        <fullName evidence="1">Uncharacterized protein</fullName>
    </submittedName>
</protein>
<proteinExistence type="predicted"/>
<sequence length="101" mass="12233">MAHKERKWEKNNGFGFKTSIYLTGNEIDITIFESNFYSNKINKIDNFYASILLILEYHSIYVKYDASRHVIRNLRFIEKNKDIIFTVFFIKNKRKEQKNTK</sequence>
<evidence type="ECO:0000313" key="1">
    <source>
        <dbReference type="EMBL" id="RNA41855.1"/>
    </source>
</evidence>
<comment type="caution">
    <text evidence="1">The sequence shown here is derived from an EMBL/GenBank/DDBJ whole genome shotgun (WGS) entry which is preliminary data.</text>
</comment>
<keyword evidence="2" id="KW-1185">Reference proteome</keyword>
<dbReference type="Proteomes" id="UP000276133">
    <property type="component" value="Unassembled WGS sequence"/>
</dbReference>
<organism evidence="1 2">
    <name type="scientific">Brachionus plicatilis</name>
    <name type="common">Marine rotifer</name>
    <name type="synonym">Brachionus muelleri</name>
    <dbReference type="NCBI Taxonomy" id="10195"/>
    <lineage>
        <taxon>Eukaryota</taxon>
        <taxon>Metazoa</taxon>
        <taxon>Spiralia</taxon>
        <taxon>Gnathifera</taxon>
        <taxon>Rotifera</taxon>
        <taxon>Eurotatoria</taxon>
        <taxon>Monogononta</taxon>
        <taxon>Pseudotrocha</taxon>
        <taxon>Ploima</taxon>
        <taxon>Brachionidae</taxon>
        <taxon>Brachionus</taxon>
    </lineage>
</organism>
<accession>A0A3M7T1M6</accession>
<name>A0A3M7T1M6_BRAPC</name>